<dbReference type="EMBL" id="JABCRI010000244">
    <property type="protein sequence ID" value="KAF8370187.1"/>
    <property type="molecule type" value="Genomic_DNA"/>
</dbReference>
<dbReference type="InterPro" id="IPR025558">
    <property type="entry name" value="DUF4283"/>
</dbReference>
<organism evidence="7 8">
    <name type="scientific">Tetracentron sinense</name>
    <name type="common">Spur-leaf</name>
    <dbReference type="NCBI Taxonomy" id="13715"/>
    <lineage>
        <taxon>Eukaryota</taxon>
        <taxon>Viridiplantae</taxon>
        <taxon>Streptophyta</taxon>
        <taxon>Embryophyta</taxon>
        <taxon>Tracheophyta</taxon>
        <taxon>Spermatophyta</taxon>
        <taxon>Magnoliopsida</taxon>
        <taxon>Trochodendrales</taxon>
        <taxon>Trochodendraceae</taxon>
        <taxon>Tetracentron</taxon>
    </lineage>
</organism>
<feature type="region of interest" description="Disordered" evidence="5">
    <location>
        <begin position="851"/>
        <end position="927"/>
    </location>
</feature>
<evidence type="ECO:0000313" key="8">
    <source>
        <dbReference type="Proteomes" id="UP000655225"/>
    </source>
</evidence>
<feature type="region of interest" description="Disordered" evidence="5">
    <location>
        <begin position="738"/>
        <end position="758"/>
    </location>
</feature>
<evidence type="ECO:0000313" key="7">
    <source>
        <dbReference type="EMBL" id="KAF8370187.1"/>
    </source>
</evidence>
<dbReference type="GO" id="GO:0030688">
    <property type="term" value="C:preribosome, small subunit precursor"/>
    <property type="evidence" value="ECO:0007669"/>
    <property type="project" value="InterPro"/>
</dbReference>
<feature type="compositionally biased region" description="Basic residues" evidence="5">
    <location>
        <begin position="696"/>
        <end position="707"/>
    </location>
</feature>
<dbReference type="PANTHER" id="PTHR13026">
    <property type="entry name" value="NNP-1 PROTEIN NOVEL NUCLEAR PROTEIN 1 NOP52"/>
    <property type="match status" value="1"/>
</dbReference>
<feature type="compositionally biased region" description="Polar residues" evidence="5">
    <location>
        <begin position="742"/>
        <end position="758"/>
    </location>
</feature>
<feature type="compositionally biased region" description="Basic and acidic residues" evidence="5">
    <location>
        <begin position="290"/>
        <end position="304"/>
    </location>
</feature>
<evidence type="ECO:0000256" key="1">
    <source>
        <dbReference type="ARBA" id="ARBA00004123"/>
    </source>
</evidence>
<comment type="subcellular location">
    <subcellularLocation>
        <location evidence="1">Nucleus</location>
    </subcellularLocation>
</comment>
<gene>
    <name evidence="7" type="ORF">HHK36_031777</name>
</gene>
<dbReference type="PANTHER" id="PTHR13026:SF0">
    <property type="entry name" value="RIBOSOMAL RNA PROCESSING 1B"/>
    <property type="match status" value="1"/>
</dbReference>
<proteinExistence type="inferred from homology"/>
<sequence>MAIAPLRGRSPPRPPDDQPKTFAEVVGIKSKTHQGSSNCDFSFESVMEVKKSSTYQGEPALFYSNEELITSAEIFKPVLIAKFTFGRSSSIEELTAFIKKSIHSKLGISVGILDERHMLIIFESEADYLSLWIKEYFYMEGQLVRFIKWTPFFLTGSEPTVVPIWITLPSLPINFFNPKDLKAIGSIVGKVLKRSSNCRVKEKTKTGNTEEKDPNVHKVNTKRWVENAFGKTGKTPTAELQHQQNSLEAEVITAQVLDQDLEGSNSGIENSDSRLHEHKTTGIVSNNGGDKSKGKEEGDKGDHAVQQKRIGMDDKGLDKRFSKTSEGYATILQEDFDIGFVGASITRSDRSEHLEIRVFPLAMEGALAGASLSKHLASCNKTTRDKALRLLKTWLPSQDQISDEEMKKIWKGLFYCVWHADKQPVQIELINRLASLLVSLSLPLSIQYFDGFLSTMRREWSGIDFLRLDKFYLLIRRFLHHFFLLLKMNSWDSELSSRLMGVLVEKTFLAADKYPAQGVNYHFAEVFLEELKPFLPIKVETTLDGLFKPFLSVMGKSPDRVFLNKIKSSIFDCLLNNGNKLLELKKAGDYVDSGDGVEVLGSIALTLGLSAKFFNLGSSLDCLQGNRKVLFNLHEDFLKLEKDLETAGIEISVTQVDDEDADEVPDLIPIPEQEVGAAEVSLEPVEGVKGVAKGSAGKRSKKSKKTKKEANGTGKKARKNKNGFPELLVLESNSTVKDKNESVITSNGENSNEPAENNGNLIIFNESVISNLQMQFEKVAAEVGMDMDGASSCVLPTMPVNSTVSKKRKRAKNKDVQVSHGSQGATGGSATGKSGEKSAKKVRFSMKNNLVWKPHSPLPPQSLRLPPSATPRGSALKKGIPPGPIRETPPTTRKVKPRASSVKKGRKGPKGVSPAIKRLRKLHSLSV</sequence>
<dbReference type="GO" id="GO:0005634">
    <property type="term" value="C:nucleus"/>
    <property type="evidence" value="ECO:0007669"/>
    <property type="project" value="UniProtKB-SubCell"/>
</dbReference>
<evidence type="ECO:0000259" key="6">
    <source>
        <dbReference type="Pfam" id="PF14111"/>
    </source>
</evidence>
<keyword evidence="3" id="KW-0698">rRNA processing</keyword>
<dbReference type="AlphaFoldDB" id="A0A835D138"/>
<dbReference type="OrthoDB" id="2019504at2759"/>
<dbReference type="Proteomes" id="UP000655225">
    <property type="component" value="Unassembled WGS sequence"/>
</dbReference>
<feature type="compositionally biased region" description="Basic residues" evidence="5">
    <location>
        <begin position="917"/>
        <end position="927"/>
    </location>
</feature>
<feature type="region of interest" description="Disordered" evidence="5">
    <location>
        <begin position="801"/>
        <end position="839"/>
    </location>
</feature>
<dbReference type="InterPro" id="IPR010301">
    <property type="entry name" value="RRP1"/>
</dbReference>
<feature type="domain" description="DUF4283" evidence="6">
    <location>
        <begin position="73"/>
        <end position="153"/>
    </location>
</feature>
<accession>A0A835D138</accession>
<feature type="compositionally biased region" description="Basic and acidic residues" evidence="5">
    <location>
        <begin position="271"/>
        <end position="280"/>
    </location>
</feature>
<name>A0A835D138_TETSI</name>
<feature type="compositionally biased region" description="Basic residues" evidence="5">
    <location>
        <begin position="893"/>
        <end position="909"/>
    </location>
</feature>
<evidence type="ECO:0000256" key="2">
    <source>
        <dbReference type="ARBA" id="ARBA00006374"/>
    </source>
</evidence>
<feature type="region of interest" description="Disordered" evidence="5">
    <location>
        <begin position="690"/>
        <end position="723"/>
    </location>
</feature>
<protein>
    <recommendedName>
        <fullName evidence="6">DUF4283 domain-containing protein</fullName>
    </recommendedName>
</protein>
<evidence type="ECO:0000256" key="5">
    <source>
        <dbReference type="SAM" id="MobiDB-lite"/>
    </source>
</evidence>
<dbReference type="Pfam" id="PF05997">
    <property type="entry name" value="Nop52"/>
    <property type="match status" value="1"/>
</dbReference>
<dbReference type="Pfam" id="PF14111">
    <property type="entry name" value="DUF4283"/>
    <property type="match status" value="1"/>
</dbReference>
<comment type="similarity">
    <text evidence="2">Belongs to the RRP1 family.</text>
</comment>
<dbReference type="GO" id="GO:0006364">
    <property type="term" value="P:rRNA processing"/>
    <property type="evidence" value="ECO:0007669"/>
    <property type="project" value="UniProtKB-KW"/>
</dbReference>
<comment type="caution">
    <text evidence="7">The sequence shown here is derived from an EMBL/GenBank/DDBJ whole genome shotgun (WGS) entry which is preliminary data.</text>
</comment>
<feature type="region of interest" description="Disordered" evidence="5">
    <location>
        <begin position="262"/>
        <end position="304"/>
    </location>
</feature>
<feature type="region of interest" description="Disordered" evidence="5">
    <location>
        <begin position="1"/>
        <end position="20"/>
    </location>
</feature>
<keyword evidence="4" id="KW-0539">Nucleus</keyword>
<evidence type="ECO:0000256" key="4">
    <source>
        <dbReference type="ARBA" id="ARBA00023242"/>
    </source>
</evidence>
<keyword evidence="8" id="KW-1185">Reference proteome</keyword>
<reference evidence="7 8" key="1">
    <citation type="submission" date="2020-04" db="EMBL/GenBank/DDBJ databases">
        <title>Plant Genome Project.</title>
        <authorList>
            <person name="Zhang R.-G."/>
        </authorList>
    </citation>
    <scope>NUCLEOTIDE SEQUENCE [LARGE SCALE GENOMIC DNA]</scope>
    <source>
        <strain evidence="7">YNK0</strain>
        <tissue evidence="7">Leaf</tissue>
    </source>
</reference>
<evidence type="ECO:0000256" key="3">
    <source>
        <dbReference type="ARBA" id="ARBA00022552"/>
    </source>
</evidence>